<dbReference type="PANTHER" id="PTHR36932">
    <property type="entry name" value="CAPSULAR POLYSACCHARIDE BIOSYNTHESIS PROTEIN"/>
    <property type="match status" value="1"/>
</dbReference>
<name>A0A2A9A2Y9_BACCE</name>
<organism evidence="1 2">
    <name type="scientific">Bacillus cereus</name>
    <dbReference type="NCBI Taxonomy" id="1396"/>
    <lineage>
        <taxon>Bacteria</taxon>
        <taxon>Bacillati</taxon>
        <taxon>Bacillota</taxon>
        <taxon>Bacilli</taxon>
        <taxon>Bacillales</taxon>
        <taxon>Bacillaceae</taxon>
        <taxon>Bacillus</taxon>
        <taxon>Bacillus cereus group</taxon>
    </lineage>
</organism>
<dbReference type="EMBL" id="NTRR01000014">
    <property type="protein sequence ID" value="PFE16661.1"/>
    <property type="molecule type" value="Genomic_DNA"/>
</dbReference>
<evidence type="ECO:0000313" key="2">
    <source>
        <dbReference type="Proteomes" id="UP000220032"/>
    </source>
</evidence>
<dbReference type="Gene3D" id="3.40.50.12780">
    <property type="entry name" value="N-terminal domain of ligase-like"/>
    <property type="match status" value="1"/>
</dbReference>
<dbReference type="SUPFAM" id="SSF56801">
    <property type="entry name" value="Acetyl-CoA synthetase-like"/>
    <property type="match status" value="1"/>
</dbReference>
<comment type="caution">
    <text evidence="1">The sequence shown here is derived from an EMBL/GenBank/DDBJ whole genome shotgun (WGS) entry which is preliminary data.</text>
</comment>
<proteinExistence type="predicted"/>
<dbReference type="InterPro" id="IPR042099">
    <property type="entry name" value="ANL_N_sf"/>
</dbReference>
<reference evidence="1 2" key="1">
    <citation type="submission" date="2017-09" db="EMBL/GenBank/DDBJ databases">
        <title>Large-scale bioinformatics analysis of Bacillus genomes uncovers conserved roles of natural products in bacterial physiology.</title>
        <authorList>
            <consortium name="Agbiome Team Llc"/>
            <person name="Bleich R.M."/>
            <person name="Grubbs K.J."/>
            <person name="Santa Maria K.C."/>
            <person name="Allen S.E."/>
            <person name="Farag S."/>
            <person name="Shank E.A."/>
            <person name="Bowers A."/>
        </authorList>
    </citation>
    <scope>NUCLEOTIDE SEQUENCE [LARGE SCALE GENOMIC DNA]</scope>
    <source>
        <strain evidence="1 2">AFS022681</strain>
    </source>
</reference>
<protein>
    <recommendedName>
        <fullName evidence="3">Phenylacetate--CoA ligase family protein</fullName>
    </recommendedName>
</protein>
<dbReference type="Proteomes" id="UP000220032">
    <property type="component" value="Unassembled WGS sequence"/>
</dbReference>
<dbReference type="InterPro" id="IPR053158">
    <property type="entry name" value="CapK_Type1_Caps_Biosynth"/>
</dbReference>
<accession>A0A2A9A2Y9</accession>
<evidence type="ECO:0008006" key="3">
    <source>
        <dbReference type="Google" id="ProtNLM"/>
    </source>
</evidence>
<dbReference type="AlphaFoldDB" id="A0A2A9A2Y9"/>
<gene>
    <name evidence="1" type="ORF">CN307_10275</name>
</gene>
<dbReference type="PANTHER" id="PTHR36932:SF1">
    <property type="entry name" value="CAPSULAR POLYSACCHARIDE BIOSYNTHESIS PROTEIN"/>
    <property type="match status" value="1"/>
</dbReference>
<sequence length="458" mass="53446">MKNTIKKLPYPFKLPLLYMAALIPQKLRESKEYKEYVRFLESSSSWNAIKIAEFQNTQLQLLIKHAYENVPFYTEMFNQYGISVKDIRDVRDLRKIPIIDKSVVKENREKFIAKNIDMSKLRSINTGGTTSSPMHFFNTDTTNNREAAFFNRIWKSYGYEGQLCLVLRGDANDSEQLYKYSPYNKLISINTRNLDEGKMKGILNVISKYNPSFIQAYPSLIYLLSKYINKKGLSGKIGEFKAIFCSSEKMYDFQREEIKKAFNTQVIDYYGHNERLALMEYCPKCSRYHVLPEYGIVEFLDNNGSLVNQENQMAEIVGTGFNNYAFPLIRYKTSDMATISGEDFQCKCGKPYASVKEIDGRSGDFLVTKDGKHYSPTMLEFAIRHIENFKDLQLIQKDYDQLEVLIIPNQYYKEAEGNRFSNELQKRIDAHINIEIKTVNHIDRPLNQKHRFIISNIK</sequence>
<evidence type="ECO:0000313" key="1">
    <source>
        <dbReference type="EMBL" id="PFE16661.1"/>
    </source>
</evidence>